<protein>
    <submittedName>
        <fullName evidence="2">Uncharacterized protein</fullName>
    </submittedName>
</protein>
<dbReference type="EMBL" id="KZ302090">
    <property type="protein sequence ID" value="PFH47824.1"/>
    <property type="molecule type" value="Genomic_DNA"/>
</dbReference>
<accession>A0A2A9NES1</accession>
<sequence>MMGYYFNPLHVRPTPAQLSSRSYTLVSPYGLSLDEQQQERQGQQTWRSGGNRKTGGGVDAGRQGGKVQVQDSDGYNQAGKPRRRPQERRGPGRGGEVYAGYGDIDAVGTCGLGRYGMLYLARRQA</sequence>
<evidence type="ECO:0000256" key="1">
    <source>
        <dbReference type="SAM" id="MobiDB-lite"/>
    </source>
</evidence>
<dbReference type="AlphaFoldDB" id="A0A2A9NES1"/>
<proteinExistence type="predicted"/>
<feature type="compositionally biased region" description="Gly residues" evidence="1">
    <location>
        <begin position="52"/>
        <end position="64"/>
    </location>
</feature>
<dbReference type="Proteomes" id="UP000242287">
    <property type="component" value="Unassembled WGS sequence"/>
</dbReference>
<keyword evidence="3" id="KW-1185">Reference proteome</keyword>
<evidence type="ECO:0000313" key="2">
    <source>
        <dbReference type="EMBL" id="PFH47824.1"/>
    </source>
</evidence>
<reference evidence="2 3" key="1">
    <citation type="submission" date="2014-02" db="EMBL/GenBank/DDBJ databases">
        <title>Transposable element dynamics among asymbiotic and ectomycorrhizal Amanita fungi.</title>
        <authorList>
            <consortium name="DOE Joint Genome Institute"/>
            <person name="Hess J."/>
            <person name="Skrede I."/>
            <person name="Wolfe B."/>
            <person name="LaButti K."/>
            <person name="Ohm R.A."/>
            <person name="Grigoriev I.V."/>
            <person name="Pringle A."/>
        </authorList>
    </citation>
    <scope>NUCLEOTIDE SEQUENCE [LARGE SCALE GENOMIC DNA]</scope>
    <source>
        <strain evidence="2 3">SKay4041</strain>
    </source>
</reference>
<gene>
    <name evidence="2" type="ORF">AMATHDRAFT_6387</name>
</gene>
<organism evidence="2 3">
    <name type="scientific">Amanita thiersii Skay4041</name>
    <dbReference type="NCBI Taxonomy" id="703135"/>
    <lineage>
        <taxon>Eukaryota</taxon>
        <taxon>Fungi</taxon>
        <taxon>Dikarya</taxon>
        <taxon>Basidiomycota</taxon>
        <taxon>Agaricomycotina</taxon>
        <taxon>Agaricomycetes</taxon>
        <taxon>Agaricomycetidae</taxon>
        <taxon>Agaricales</taxon>
        <taxon>Pluteineae</taxon>
        <taxon>Amanitaceae</taxon>
        <taxon>Amanita</taxon>
    </lineage>
</organism>
<name>A0A2A9NES1_9AGAR</name>
<feature type="region of interest" description="Disordered" evidence="1">
    <location>
        <begin position="30"/>
        <end position="101"/>
    </location>
</feature>
<evidence type="ECO:0000313" key="3">
    <source>
        <dbReference type="Proteomes" id="UP000242287"/>
    </source>
</evidence>